<comment type="caution">
    <text evidence="2">The sequence shown here is derived from an EMBL/GenBank/DDBJ whole genome shotgun (WGS) entry which is preliminary data.</text>
</comment>
<evidence type="ECO:0000313" key="2">
    <source>
        <dbReference type="EMBL" id="KAH6833971.1"/>
    </source>
</evidence>
<reference evidence="2 3" key="1">
    <citation type="journal article" date="2021" name="Nat. Commun.">
        <title>Incipient diploidization of the medicinal plant Perilla within 10,000 years.</title>
        <authorList>
            <person name="Zhang Y."/>
            <person name="Shen Q."/>
            <person name="Leng L."/>
            <person name="Zhang D."/>
            <person name="Chen S."/>
            <person name="Shi Y."/>
            <person name="Ning Z."/>
            <person name="Chen S."/>
        </authorList>
    </citation>
    <scope>NUCLEOTIDE SEQUENCE [LARGE SCALE GENOMIC DNA]</scope>
    <source>
        <strain evidence="3">cv. PC099</strain>
    </source>
</reference>
<dbReference type="Proteomes" id="UP001190926">
    <property type="component" value="Unassembled WGS sequence"/>
</dbReference>
<feature type="region of interest" description="Disordered" evidence="1">
    <location>
        <begin position="131"/>
        <end position="153"/>
    </location>
</feature>
<evidence type="ECO:0000256" key="1">
    <source>
        <dbReference type="SAM" id="MobiDB-lite"/>
    </source>
</evidence>
<gene>
    <name evidence="2" type="ORF">C2S53_004773</name>
</gene>
<accession>A0AAD4JHP8</accession>
<keyword evidence="3" id="KW-1185">Reference proteome</keyword>
<organism evidence="2 3">
    <name type="scientific">Perilla frutescens var. hirtella</name>
    <name type="common">Perilla citriodora</name>
    <name type="synonym">Perilla setoyensis</name>
    <dbReference type="NCBI Taxonomy" id="608512"/>
    <lineage>
        <taxon>Eukaryota</taxon>
        <taxon>Viridiplantae</taxon>
        <taxon>Streptophyta</taxon>
        <taxon>Embryophyta</taxon>
        <taxon>Tracheophyta</taxon>
        <taxon>Spermatophyta</taxon>
        <taxon>Magnoliopsida</taxon>
        <taxon>eudicotyledons</taxon>
        <taxon>Gunneridae</taxon>
        <taxon>Pentapetalae</taxon>
        <taxon>asterids</taxon>
        <taxon>lamiids</taxon>
        <taxon>Lamiales</taxon>
        <taxon>Lamiaceae</taxon>
        <taxon>Nepetoideae</taxon>
        <taxon>Elsholtzieae</taxon>
        <taxon>Perilla</taxon>
    </lineage>
</organism>
<sequence>MRDLCGWRRFTAERSLYSLGTDLAVEFTAFEYTVGHLLLICNTINHSSDECKNHTQLRAYERENVTTGVLGALIEHASEVTVMLFGGTVRRETVHRAVFDAGCNTNAATLALSQTMVDADSRGQMSRYRTNAEQCHHQHHHPHKCLNASPGHG</sequence>
<proteinExistence type="predicted"/>
<dbReference type="AlphaFoldDB" id="A0AAD4JHP8"/>
<protein>
    <submittedName>
        <fullName evidence="2">Uncharacterized protein</fullName>
    </submittedName>
</protein>
<evidence type="ECO:0000313" key="3">
    <source>
        <dbReference type="Proteomes" id="UP001190926"/>
    </source>
</evidence>
<name>A0AAD4JHP8_PERFH</name>
<dbReference type="EMBL" id="SDAM02000053">
    <property type="protein sequence ID" value="KAH6833971.1"/>
    <property type="molecule type" value="Genomic_DNA"/>
</dbReference>